<evidence type="ECO:0000256" key="3">
    <source>
        <dbReference type="ARBA" id="ARBA00022490"/>
    </source>
</evidence>
<evidence type="ECO:0000313" key="11">
    <source>
        <dbReference type="Proteomes" id="UP000183685"/>
    </source>
</evidence>
<reference evidence="10 11" key="1">
    <citation type="submission" date="2016-10" db="EMBL/GenBank/DDBJ databases">
        <authorList>
            <person name="de Groot N.N."/>
        </authorList>
    </citation>
    <scope>NUCLEOTIDE SEQUENCE [LARGE SCALE GENOMIC DNA]</scope>
    <source>
        <strain evidence="10 11">CGMCC 1.9109</strain>
    </source>
</reference>
<evidence type="ECO:0000256" key="9">
    <source>
        <dbReference type="ARBA" id="ARBA00033158"/>
    </source>
</evidence>
<dbReference type="Proteomes" id="UP000183685">
    <property type="component" value="Unassembled WGS sequence"/>
</dbReference>
<dbReference type="GO" id="GO:0030428">
    <property type="term" value="C:cell septum"/>
    <property type="evidence" value="ECO:0007669"/>
    <property type="project" value="TreeGrafter"/>
</dbReference>
<evidence type="ECO:0000256" key="4">
    <source>
        <dbReference type="ARBA" id="ARBA00022618"/>
    </source>
</evidence>
<dbReference type="EMBL" id="FNAK01000004">
    <property type="protein sequence ID" value="SDE07532.1"/>
    <property type="molecule type" value="Genomic_DNA"/>
</dbReference>
<dbReference type="InterPro" id="IPR036192">
    <property type="entry name" value="Cell_div_ZapA-like_sf"/>
</dbReference>
<keyword evidence="11" id="KW-1185">Reference proteome</keyword>
<dbReference type="Pfam" id="PF05164">
    <property type="entry name" value="ZapA"/>
    <property type="match status" value="1"/>
</dbReference>
<dbReference type="GO" id="GO:0032153">
    <property type="term" value="C:cell division site"/>
    <property type="evidence" value="ECO:0007669"/>
    <property type="project" value="TreeGrafter"/>
</dbReference>
<evidence type="ECO:0000256" key="8">
    <source>
        <dbReference type="ARBA" id="ARBA00026068"/>
    </source>
</evidence>
<organism evidence="10 11">
    <name type="scientific">Kordiimonas lacus</name>
    <dbReference type="NCBI Taxonomy" id="637679"/>
    <lineage>
        <taxon>Bacteria</taxon>
        <taxon>Pseudomonadati</taxon>
        <taxon>Pseudomonadota</taxon>
        <taxon>Alphaproteobacteria</taxon>
        <taxon>Kordiimonadales</taxon>
        <taxon>Kordiimonadaceae</taxon>
        <taxon>Kordiimonas</taxon>
    </lineage>
</organism>
<evidence type="ECO:0000256" key="1">
    <source>
        <dbReference type="ARBA" id="ARBA00004496"/>
    </source>
</evidence>
<dbReference type="PANTHER" id="PTHR34981:SF1">
    <property type="entry name" value="CELL DIVISION PROTEIN ZAPA"/>
    <property type="match status" value="1"/>
</dbReference>
<dbReference type="PANTHER" id="PTHR34981">
    <property type="entry name" value="CELL DIVISION PROTEIN ZAPA"/>
    <property type="match status" value="1"/>
</dbReference>
<evidence type="ECO:0000313" key="10">
    <source>
        <dbReference type="EMBL" id="SDE07532.1"/>
    </source>
</evidence>
<dbReference type="GO" id="GO:0005829">
    <property type="term" value="C:cytosol"/>
    <property type="evidence" value="ECO:0007669"/>
    <property type="project" value="TreeGrafter"/>
</dbReference>
<dbReference type="Gene3D" id="3.30.160.880">
    <property type="entry name" value="Cell division protein ZapA protomer, N-terminal domain"/>
    <property type="match status" value="1"/>
</dbReference>
<protein>
    <recommendedName>
        <fullName evidence="2">Cell division protein ZapA</fullName>
    </recommendedName>
    <alternativeName>
        <fullName evidence="9">Z ring-associated protein ZapA</fullName>
    </alternativeName>
</protein>
<evidence type="ECO:0000256" key="7">
    <source>
        <dbReference type="ARBA" id="ARBA00024910"/>
    </source>
</evidence>
<evidence type="ECO:0000256" key="6">
    <source>
        <dbReference type="ARBA" id="ARBA00023306"/>
    </source>
</evidence>
<proteinExistence type="predicted"/>
<keyword evidence="6" id="KW-0131">Cell cycle</keyword>
<keyword evidence="3" id="KW-0963">Cytoplasm</keyword>
<evidence type="ECO:0000256" key="5">
    <source>
        <dbReference type="ARBA" id="ARBA00023210"/>
    </source>
</evidence>
<dbReference type="SUPFAM" id="SSF102829">
    <property type="entry name" value="Cell division protein ZapA-like"/>
    <property type="match status" value="1"/>
</dbReference>
<dbReference type="RefSeq" id="WP_068304155.1">
    <property type="nucleotide sequence ID" value="NZ_FNAK01000004.1"/>
</dbReference>
<dbReference type="STRING" id="637679.GCA_001550055_01848"/>
<dbReference type="OrthoDB" id="9797575at2"/>
<keyword evidence="4 10" id="KW-0132">Cell division</keyword>
<dbReference type="InterPro" id="IPR007838">
    <property type="entry name" value="Cell_div_ZapA-like"/>
</dbReference>
<evidence type="ECO:0000256" key="2">
    <source>
        <dbReference type="ARBA" id="ARBA00015195"/>
    </source>
</evidence>
<comment type="subcellular location">
    <subcellularLocation>
        <location evidence="1">Cytoplasm</location>
    </subcellularLocation>
</comment>
<dbReference type="GO" id="GO:0043093">
    <property type="term" value="P:FtsZ-dependent cytokinesis"/>
    <property type="evidence" value="ECO:0007669"/>
    <property type="project" value="TreeGrafter"/>
</dbReference>
<keyword evidence="5" id="KW-0717">Septation</keyword>
<sequence length="105" mass="10844">MPQINVDVAGKSYPLACGEGGEERLRKLAGYVDSKAKDLSGKLGHVAENKLLLMAAILIADELHDALEGQGGAGIMGALSEEDLAAVLNEVSTDVEAIAEKLANA</sequence>
<gene>
    <name evidence="10" type="ORF">SAMN04488071_2009</name>
</gene>
<comment type="function">
    <text evidence="7">Activator of cell division through the inhibition of FtsZ GTPase activity, therefore promoting FtsZ assembly into bundles of protofilaments necessary for the formation of the division Z ring. It is recruited early at mid-cell but it is not essential for cell division.</text>
</comment>
<name>A0A1G6ZY86_9PROT</name>
<comment type="subunit">
    <text evidence="8">Homodimer. Interacts with FtsZ.</text>
</comment>
<dbReference type="AlphaFoldDB" id="A0A1G6ZY86"/>
<dbReference type="GO" id="GO:0000917">
    <property type="term" value="P:division septum assembly"/>
    <property type="evidence" value="ECO:0007669"/>
    <property type="project" value="UniProtKB-KW"/>
</dbReference>
<dbReference type="GO" id="GO:0000921">
    <property type="term" value="P:septin ring assembly"/>
    <property type="evidence" value="ECO:0007669"/>
    <property type="project" value="TreeGrafter"/>
</dbReference>
<dbReference type="InterPro" id="IPR042233">
    <property type="entry name" value="Cell_div_ZapA_N"/>
</dbReference>
<accession>A0A1G6ZY86</accession>